<evidence type="ECO:0000256" key="1">
    <source>
        <dbReference type="ARBA" id="ARBA00004651"/>
    </source>
</evidence>
<keyword evidence="5 8" id="KW-0812">Transmembrane</keyword>
<comment type="caution">
    <text evidence="9">The sequence shown here is derived from an EMBL/GenBank/DDBJ whole genome shotgun (WGS) entry which is preliminary data.</text>
</comment>
<dbReference type="eggNOG" id="COG1292">
    <property type="taxonomic scope" value="Bacteria"/>
</dbReference>
<proteinExistence type="inferred from homology"/>
<sequence length="665" mass="72787">MSDTQSSKAGINPPVFFPSVIVVGLLVIFAAAFPHTANHFFSAVQGWLITKFGWLYLASVGVYLVFCIVLALSRYGSFKLGPDHSEPDFSYLSWFAMLFSAGMGIGLMFYGVAEPVLHYANPPTGEASTAAAAKEAMRITFFHWGVHAWAIYAVVGLALAYFGFRRDLPLRISSALYPFIGKRISGPIGNTVDVLAVFGTLFGVATSLGLGAKQVASGLDFLFSVPDSMFTQIVLICIITAMATTSVVFGLDAGIRRVSELNLWLAAALLLFVIVLGPTLYIFQSFTQNVGNYISSLVDMTFNSYVYTGGDDTKSFMSTWTLFYWSWWISWSPFVGMFVARVSRGRTIREFVGGVLLVPVGATFLWMSAFGDGALHMIMAQGATDLVGAVKDNVATALFVFLGHFPLTWITSVLGTILVVTFFVTSSDSGSMVIDILTAKDGEEAPVWQRIFWAVSEGVVAIVLLMAGGIGALQAASLASALPFTIIVLVMALGLYKSLRVEAVKQDSMRHMMNTASNVANGGGGNWQRRLETLVSSPRRSQVETFLKDTVKPAMDEVAEKFHESGMSADVSIEDDRCYIDVDHGAEIDFVYGVRARRFAAPSFAMGALRERKGETRDRGHYRAEVYLREGGQQYSVVGYTKTQLIGDILDQYEKHLHFLHLMRE</sequence>
<feature type="transmembrane region" description="Helical" evidence="8">
    <location>
        <begin position="447"/>
        <end position="470"/>
    </location>
</feature>
<keyword evidence="7 8" id="KW-0472">Membrane</keyword>
<dbReference type="GO" id="GO:0022857">
    <property type="term" value="F:transmembrane transporter activity"/>
    <property type="evidence" value="ECO:0007669"/>
    <property type="project" value="InterPro"/>
</dbReference>
<dbReference type="GO" id="GO:0005886">
    <property type="term" value="C:plasma membrane"/>
    <property type="evidence" value="ECO:0007669"/>
    <property type="project" value="UniProtKB-SubCell"/>
</dbReference>
<evidence type="ECO:0000313" key="10">
    <source>
        <dbReference type="Proteomes" id="UP000028302"/>
    </source>
</evidence>
<keyword evidence="3" id="KW-0813">Transport</keyword>
<dbReference type="PATRIC" id="fig|1304275.5.peg.2016"/>
<dbReference type="NCBIfam" id="NF007399">
    <property type="entry name" value="PRK09928.1"/>
    <property type="match status" value="1"/>
</dbReference>
<dbReference type="NCBIfam" id="TIGR00842">
    <property type="entry name" value="bcct"/>
    <property type="match status" value="1"/>
</dbReference>
<evidence type="ECO:0000256" key="4">
    <source>
        <dbReference type="ARBA" id="ARBA00022475"/>
    </source>
</evidence>
<dbReference type="RefSeq" id="WP_037337284.1">
    <property type="nucleotide sequence ID" value="NZ_APNK01000012.1"/>
</dbReference>
<evidence type="ECO:0000256" key="8">
    <source>
        <dbReference type="SAM" id="Phobius"/>
    </source>
</evidence>
<feature type="transmembrane region" description="Helical" evidence="8">
    <location>
        <begin position="15"/>
        <end position="33"/>
    </location>
</feature>
<feature type="transmembrane region" description="Helical" evidence="8">
    <location>
        <begin position="144"/>
        <end position="164"/>
    </location>
</feature>
<dbReference type="InterPro" id="IPR000060">
    <property type="entry name" value="BCCT_transptr"/>
</dbReference>
<comment type="similarity">
    <text evidence="2">Belongs to the BCCT transporter (TC 2.A.15) family.</text>
</comment>
<accession>A0A084ILB7</accession>
<evidence type="ECO:0000256" key="7">
    <source>
        <dbReference type="ARBA" id="ARBA00023136"/>
    </source>
</evidence>
<dbReference type="PANTHER" id="PTHR30047">
    <property type="entry name" value="HIGH-AFFINITY CHOLINE TRANSPORT PROTEIN-RELATED"/>
    <property type="match status" value="1"/>
</dbReference>
<evidence type="ECO:0000256" key="2">
    <source>
        <dbReference type="ARBA" id="ARBA00005658"/>
    </source>
</evidence>
<feature type="transmembrane region" description="Helical" evidence="8">
    <location>
        <begin position="407"/>
        <end position="426"/>
    </location>
</feature>
<protein>
    <submittedName>
        <fullName evidence="9">High-affinity choline uptake protein BetT</fullName>
    </submittedName>
</protein>
<dbReference type="PANTHER" id="PTHR30047:SF7">
    <property type="entry name" value="HIGH-AFFINITY CHOLINE TRANSPORT PROTEIN"/>
    <property type="match status" value="1"/>
</dbReference>
<evidence type="ECO:0000256" key="5">
    <source>
        <dbReference type="ARBA" id="ARBA00022692"/>
    </source>
</evidence>
<dbReference type="Pfam" id="PF02028">
    <property type="entry name" value="BCCT"/>
    <property type="match status" value="1"/>
</dbReference>
<name>A0A084ILB7_SALHC</name>
<feature type="transmembrane region" description="Helical" evidence="8">
    <location>
        <begin position="53"/>
        <end position="72"/>
    </location>
</feature>
<keyword evidence="10" id="KW-1185">Reference proteome</keyword>
<feature type="transmembrane region" description="Helical" evidence="8">
    <location>
        <begin position="476"/>
        <end position="496"/>
    </location>
</feature>
<reference evidence="9 10" key="1">
    <citation type="submission" date="2013-03" db="EMBL/GenBank/DDBJ databases">
        <title>Salinisphaera hydrothermalis C41B8 Genome Sequencing.</title>
        <authorList>
            <person name="Li C."/>
            <person name="Lai Q."/>
            <person name="Shao Z."/>
        </authorList>
    </citation>
    <scope>NUCLEOTIDE SEQUENCE [LARGE SCALE GENOMIC DNA]</scope>
    <source>
        <strain evidence="9 10">C41B8</strain>
    </source>
</reference>
<evidence type="ECO:0000313" key="9">
    <source>
        <dbReference type="EMBL" id="KEZ77501.1"/>
    </source>
</evidence>
<feature type="transmembrane region" description="Helical" evidence="8">
    <location>
        <begin position="92"/>
        <end position="113"/>
    </location>
</feature>
<keyword evidence="4" id="KW-1003">Cell membrane</keyword>
<evidence type="ECO:0000256" key="3">
    <source>
        <dbReference type="ARBA" id="ARBA00022448"/>
    </source>
</evidence>
<dbReference type="EMBL" id="APNK01000012">
    <property type="protein sequence ID" value="KEZ77501.1"/>
    <property type="molecule type" value="Genomic_DNA"/>
</dbReference>
<dbReference type="OrthoDB" id="9775735at2"/>
<evidence type="ECO:0000256" key="6">
    <source>
        <dbReference type="ARBA" id="ARBA00022989"/>
    </source>
</evidence>
<gene>
    <name evidence="9" type="ORF">C41B8_09881</name>
</gene>
<feature type="transmembrane region" description="Helical" evidence="8">
    <location>
        <begin position="230"/>
        <end position="251"/>
    </location>
</feature>
<keyword evidence="6 8" id="KW-1133">Transmembrane helix</keyword>
<comment type="subcellular location">
    <subcellularLocation>
        <location evidence="1">Cell membrane</location>
        <topology evidence="1">Multi-pass membrane protein</topology>
    </subcellularLocation>
</comment>
<feature type="transmembrane region" description="Helical" evidence="8">
    <location>
        <begin position="263"/>
        <end position="283"/>
    </location>
</feature>
<organism evidence="9 10">
    <name type="scientific">Salinisphaera hydrothermalis (strain C41B8)</name>
    <dbReference type="NCBI Taxonomy" id="1304275"/>
    <lineage>
        <taxon>Bacteria</taxon>
        <taxon>Pseudomonadati</taxon>
        <taxon>Pseudomonadota</taxon>
        <taxon>Gammaproteobacteria</taxon>
        <taxon>Salinisphaerales</taxon>
        <taxon>Salinisphaeraceae</taxon>
        <taxon>Salinisphaera</taxon>
    </lineage>
</organism>
<feature type="transmembrane region" description="Helical" evidence="8">
    <location>
        <begin position="351"/>
        <end position="369"/>
    </location>
</feature>
<dbReference type="STRING" id="1304275.C41B8_09881"/>
<dbReference type="Proteomes" id="UP000028302">
    <property type="component" value="Unassembled WGS sequence"/>
</dbReference>
<feature type="transmembrane region" description="Helical" evidence="8">
    <location>
        <begin position="322"/>
        <end position="339"/>
    </location>
</feature>
<dbReference type="AlphaFoldDB" id="A0A084ILB7"/>